<accession>A0A1I4NWN4</accession>
<dbReference type="Pfam" id="PF14445">
    <property type="entry name" value="Prok-RING_2"/>
    <property type="match status" value="1"/>
</dbReference>
<gene>
    <name evidence="1" type="ORF">SAMN04488696_0308</name>
</gene>
<reference evidence="2" key="1">
    <citation type="submission" date="2016-10" db="EMBL/GenBank/DDBJ databases">
        <authorList>
            <person name="Varghese N."/>
            <person name="Submissions S."/>
        </authorList>
    </citation>
    <scope>NUCLEOTIDE SEQUENCE [LARGE SCALE GENOMIC DNA]</scope>
    <source>
        <strain evidence="2">Mob M</strain>
    </source>
</reference>
<dbReference type="SUPFAM" id="SSF57903">
    <property type="entry name" value="FYVE/PHD zinc finger"/>
    <property type="match status" value="1"/>
</dbReference>
<dbReference type="AlphaFoldDB" id="A0A1I4NWN4"/>
<sequence>MERAGICPICGSVSKLNTCAICGRLVCNRCYDHSRSVCIQCSPGNILSEMSTERTGLV</sequence>
<organism evidence="1 2">
    <name type="scientific">Methanolobus profundi</name>
    <dbReference type="NCBI Taxonomy" id="487685"/>
    <lineage>
        <taxon>Archaea</taxon>
        <taxon>Methanobacteriati</taxon>
        <taxon>Methanobacteriota</taxon>
        <taxon>Stenosarchaea group</taxon>
        <taxon>Methanomicrobia</taxon>
        <taxon>Methanosarcinales</taxon>
        <taxon>Methanosarcinaceae</taxon>
        <taxon>Methanolobus</taxon>
    </lineage>
</organism>
<dbReference type="InterPro" id="IPR011011">
    <property type="entry name" value="Znf_FYVE_PHD"/>
</dbReference>
<dbReference type="EMBL" id="FOUJ01000001">
    <property type="protein sequence ID" value="SFM19941.1"/>
    <property type="molecule type" value="Genomic_DNA"/>
</dbReference>
<keyword evidence="2" id="KW-1185">Reference proteome</keyword>
<dbReference type="InterPro" id="IPR025872">
    <property type="entry name" value="RING_finger_2_prok"/>
</dbReference>
<dbReference type="RefSeq" id="WP_245747806.1">
    <property type="nucleotide sequence ID" value="NZ_FOUJ01000001.1"/>
</dbReference>
<dbReference type="Proteomes" id="UP000198535">
    <property type="component" value="Unassembled WGS sequence"/>
</dbReference>
<proteinExistence type="predicted"/>
<evidence type="ECO:0000313" key="2">
    <source>
        <dbReference type="Proteomes" id="UP000198535"/>
    </source>
</evidence>
<evidence type="ECO:0000313" key="1">
    <source>
        <dbReference type="EMBL" id="SFM19941.1"/>
    </source>
</evidence>
<protein>
    <submittedName>
        <fullName evidence="1">RING finger family protein 2</fullName>
    </submittedName>
</protein>
<dbReference type="STRING" id="487685.SAMN04488696_0308"/>
<name>A0A1I4NWN4_9EURY</name>